<dbReference type="InterPro" id="IPR003593">
    <property type="entry name" value="AAA+_ATPase"/>
</dbReference>
<keyword evidence="2" id="KW-0813">Transport</keyword>
<dbReference type="SUPFAM" id="SSF52540">
    <property type="entry name" value="P-loop containing nucleoside triphosphate hydrolases"/>
    <property type="match status" value="1"/>
</dbReference>
<feature type="transmembrane region" description="Helical" evidence="9">
    <location>
        <begin position="67"/>
        <end position="85"/>
    </location>
</feature>
<dbReference type="SUPFAM" id="SSF90123">
    <property type="entry name" value="ABC transporter transmembrane region"/>
    <property type="match status" value="1"/>
</dbReference>
<evidence type="ECO:0000313" key="12">
    <source>
        <dbReference type="EMBL" id="ARU60700.1"/>
    </source>
</evidence>
<dbReference type="GO" id="GO:0005524">
    <property type="term" value="F:ATP binding"/>
    <property type="evidence" value="ECO:0007669"/>
    <property type="project" value="UniProtKB-KW"/>
</dbReference>
<dbReference type="EMBL" id="CP021434">
    <property type="protein sequence ID" value="ARU60700.1"/>
    <property type="molecule type" value="Genomic_DNA"/>
</dbReference>
<evidence type="ECO:0008006" key="14">
    <source>
        <dbReference type="Google" id="ProtNLM"/>
    </source>
</evidence>
<dbReference type="Gene3D" id="1.20.1560.10">
    <property type="entry name" value="ABC transporter type 1, transmembrane domain"/>
    <property type="match status" value="1"/>
</dbReference>
<dbReference type="InterPro" id="IPR011527">
    <property type="entry name" value="ABC1_TM_dom"/>
</dbReference>
<gene>
    <name evidence="12" type="ORF">CBW65_06080</name>
</gene>
<feature type="domain" description="ABC transmembrane type-1" evidence="11">
    <location>
        <begin position="37"/>
        <end position="316"/>
    </location>
</feature>
<protein>
    <recommendedName>
        <fullName evidence="14">ABC transporter ATP-binding protein</fullName>
    </recommendedName>
</protein>
<dbReference type="PANTHER" id="PTHR24221">
    <property type="entry name" value="ATP-BINDING CASSETTE SUB-FAMILY B"/>
    <property type="match status" value="1"/>
</dbReference>
<dbReference type="InterPro" id="IPR027417">
    <property type="entry name" value="P-loop_NTPase"/>
</dbReference>
<dbReference type="SMART" id="SM00382">
    <property type="entry name" value="AAA"/>
    <property type="match status" value="1"/>
</dbReference>
<dbReference type="FunFam" id="3.40.50.300:FF:000221">
    <property type="entry name" value="Multidrug ABC transporter ATP-binding protein"/>
    <property type="match status" value="1"/>
</dbReference>
<evidence type="ECO:0000256" key="6">
    <source>
        <dbReference type="ARBA" id="ARBA00022840"/>
    </source>
</evidence>
<dbReference type="Proteomes" id="UP000195437">
    <property type="component" value="Chromosome"/>
</dbReference>
<comment type="subcellular location">
    <subcellularLocation>
        <location evidence="1">Cell membrane</location>
        <topology evidence="1">Multi-pass membrane protein</topology>
    </subcellularLocation>
</comment>
<dbReference type="InterPro" id="IPR017871">
    <property type="entry name" value="ABC_transporter-like_CS"/>
</dbReference>
<dbReference type="Gene3D" id="3.40.50.300">
    <property type="entry name" value="P-loop containing nucleotide triphosphate hydrolases"/>
    <property type="match status" value="1"/>
</dbReference>
<dbReference type="InterPro" id="IPR039421">
    <property type="entry name" value="Type_1_exporter"/>
</dbReference>
<dbReference type="AlphaFoldDB" id="A0A1Y0IK93"/>
<name>A0A1Y0IK93_9BACL</name>
<evidence type="ECO:0000256" key="3">
    <source>
        <dbReference type="ARBA" id="ARBA00022475"/>
    </source>
</evidence>
<dbReference type="GO" id="GO:0034040">
    <property type="term" value="F:ATPase-coupled lipid transmembrane transporter activity"/>
    <property type="evidence" value="ECO:0007669"/>
    <property type="project" value="TreeGrafter"/>
</dbReference>
<dbReference type="InterPro" id="IPR036640">
    <property type="entry name" value="ABC1_TM_sf"/>
</dbReference>
<evidence type="ECO:0000256" key="5">
    <source>
        <dbReference type="ARBA" id="ARBA00022741"/>
    </source>
</evidence>
<evidence type="ECO:0000256" key="1">
    <source>
        <dbReference type="ARBA" id="ARBA00004651"/>
    </source>
</evidence>
<evidence type="ECO:0000256" key="9">
    <source>
        <dbReference type="SAM" id="Phobius"/>
    </source>
</evidence>
<dbReference type="GO" id="GO:0140359">
    <property type="term" value="F:ABC-type transporter activity"/>
    <property type="evidence" value="ECO:0007669"/>
    <property type="project" value="InterPro"/>
</dbReference>
<evidence type="ECO:0000256" key="2">
    <source>
        <dbReference type="ARBA" id="ARBA00022448"/>
    </source>
</evidence>
<evidence type="ECO:0000313" key="13">
    <source>
        <dbReference type="Proteomes" id="UP000195437"/>
    </source>
</evidence>
<dbReference type="GO" id="GO:0016887">
    <property type="term" value="F:ATP hydrolysis activity"/>
    <property type="evidence" value="ECO:0007669"/>
    <property type="project" value="InterPro"/>
</dbReference>
<feature type="transmembrane region" description="Helical" evidence="9">
    <location>
        <begin position="167"/>
        <end position="184"/>
    </location>
</feature>
<dbReference type="InterPro" id="IPR003439">
    <property type="entry name" value="ABC_transporter-like_ATP-bd"/>
</dbReference>
<keyword evidence="6" id="KW-0067">ATP-binding</keyword>
<keyword evidence="3" id="KW-1003">Cell membrane</keyword>
<accession>A0A1Y0IK93</accession>
<keyword evidence="5" id="KW-0547">Nucleotide-binding</keyword>
<evidence type="ECO:0000259" key="10">
    <source>
        <dbReference type="PROSITE" id="PS50893"/>
    </source>
</evidence>
<evidence type="ECO:0000256" key="4">
    <source>
        <dbReference type="ARBA" id="ARBA00022692"/>
    </source>
</evidence>
<keyword evidence="4 9" id="KW-0812">Transmembrane</keyword>
<dbReference type="PROSITE" id="PS50929">
    <property type="entry name" value="ABC_TM1F"/>
    <property type="match status" value="1"/>
</dbReference>
<dbReference type="RefSeq" id="WP_087456091.1">
    <property type="nucleotide sequence ID" value="NZ_CP021434.1"/>
</dbReference>
<dbReference type="PROSITE" id="PS00211">
    <property type="entry name" value="ABC_TRANSPORTER_1"/>
    <property type="match status" value="1"/>
</dbReference>
<dbReference type="Pfam" id="PF00005">
    <property type="entry name" value="ABC_tran"/>
    <property type="match status" value="1"/>
</dbReference>
<dbReference type="KEGG" id="tum:CBW65_06080"/>
<organism evidence="12 13">
    <name type="scientific">Tumebacillus avium</name>
    <dbReference type="NCBI Taxonomy" id="1903704"/>
    <lineage>
        <taxon>Bacteria</taxon>
        <taxon>Bacillati</taxon>
        <taxon>Bacillota</taxon>
        <taxon>Bacilli</taxon>
        <taxon>Bacillales</taxon>
        <taxon>Alicyclobacillaceae</taxon>
        <taxon>Tumebacillus</taxon>
    </lineage>
</organism>
<dbReference type="GO" id="GO:0005886">
    <property type="term" value="C:plasma membrane"/>
    <property type="evidence" value="ECO:0007669"/>
    <property type="project" value="UniProtKB-SubCell"/>
</dbReference>
<reference evidence="13" key="1">
    <citation type="submission" date="2017-05" db="EMBL/GenBank/DDBJ databases">
        <authorList>
            <person name="Sung H."/>
        </authorList>
    </citation>
    <scope>NUCLEOTIDE SEQUENCE [LARGE SCALE GENOMIC DNA]</scope>
    <source>
        <strain evidence="13">AR23208</strain>
    </source>
</reference>
<evidence type="ECO:0000259" key="11">
    <source>
        <dbReference type="PROSITE" id="PS50929"/>
    </source>
</evidence>
<sequence>MNNFGQSIKNIAKISPFIRKKGKLWFLLSLIQAAYNGVTPFVSALLYGAMINHLIHYFQDRESGVYQVFYLLILQLCLAQFSYLIRMFQAYFMKKFEFDLDHDLKFLTNQKVAKSPLSYFDIPEFYNQLNRVRGSVSSKFLHPIMNMFQIFQHIVTLLSVIGYLISVHWIFAVLCIVVFIPLTITQLKLSKNRYLVSYLQSRDSREIGYIANLFSDKASIKEIKIFNLSNHLNERWSQRFRIVSGQILTLARKQQWIDFGLQTGTTLFFTGISFFILFGKNSKVTQVGDFYTITQMIQNVQNSFTQLSYLTGSIYEETLYIQDFYEFIEYGDPAFAEAAAAAAAESPPTAAVQFQDSIEFDSVSYRYVNSDAEALKDVSFQIKKGEKIAIVGTNGSGKTTLIKCLLGLYPIREGNITIDGVSLHEVSPQNLQELMTVVFQDFTKYAFSAHDNIAFGDIQKYRDRELLVAAAEKSGVHQFVQHFADGYDTALGRLLADGEELSGGQWQKIAFARALFRDSEIMILDEPTAALDPYAEMEIYKEFEKLTRNRTTIFISHRMAAAKLADRIVVMQAGKVAEVGTHQELIERNGVYREMFELQAEWYR</sequence>
<dbReference type="PANTHER" id="PTHR24221:SF646">
    <property type="entry name" value="HAEMOLYSIN SECRETION ATP-BINDING PROTEIN"/>
    <property type="match status" value="1"/>
</dbReference>
<keyword evidence="13" id="KW-1185">Reference proteome</keyword>
<keyword evidence="7 9" id="KW-1133">Transmembrane helix</keyword>
<proteinExistence type="predicted"/>
<dbReference type="OrthoDB" id="9806127at2"/>
<dbReference type="PROSITE" id="PS50893">
    <property type="entry name" value="ABC_TRANSPORTER_2"/>
    <property type="match status" value="1"/>
</dbReference>
<evidence type="ECO:0000256" key="7">
    <source>
        <dbReference type="ARBA" id="ARBA00022989"/>
    </source>
</evidence>
<feature type="transmembrane region" description="Helical" evidence="9">
    <location>
        <begin position="24"/>
        <end position="47"/>
    </location>
</feature>
<keyword evidence="8 9" id="KW-0472">Membrane</keyword>
<evidence type="ECO:0000256" key="8">
    <source>
        <dbReference type="ARBA" id="ARBA00023136"/>
    </source>
</evidence>
<feature type="domain" description="ABC transporter" evidence="10">
    <location>
        <begin position="358"/>
        <end position="598"/>
    </location>
</feature>